<feature type="region of interest" description="Disordered" evidence="11">
    <location>
        <begin position="482"/>
        <end position="546"/>
    </location>
</feature>
<evidence type="ECO:0000256" key="3">
    <source>
        <dbReference type="ARBA" id="ARBA00022553"/>
    </source>
</evidence>
<comment type="subcellular location">
    <subcellularLocation>
        <location evidence="1">Cell membrane</location>
        <topology evidence="1">Multi-pass membrane protein</topology>
    </subcellularLocation>
</comment>
<evidence type="ECO:0000313" key="16">
    <source>
        <dbReference type="EMBL" id="ELK13649.1"/>
    </source>
</evidence>
<dbReference type="GO" id="GO:0086006">
    <property type="term" value="F:voltage-gated sodium channel activity involved in cardiac muscle cell action potential"/>
    <property type="evidence" value="ECO:0007669"/>
    <property type="project" value="TreeGrafter"/>
</dbReference>
<dbReference type="eggNOG" id="KOG2301">
    <property type="taxonomic scope" value="Eukaryota"/>
</dbReference>
<dbReference type="InterPro" id="IPR010526">
    <property type="entry name" value="Na_trans_assoc_dom"/>
</dbReference>
<keyword evidence="2" id="KW-1003">Cell membrane</keyword>
<keyword evidence="6 12" id="KW-1133">Transmembrane helix</keyword>
<evidence type="ECO:0000256" key="6">
    <source>
        <dbReference type="ARBA" id="ARBA00022989"/>
    </source>
</evidence>
<reference evidence="17" key="1">
    <citation type="journal article" date="2013" name="Science">
        <title>Comparative analysis of bat genomes provides insight into the evolution of flight and immunity.</title>
        <authorList>
            <person name="Zhang G."/>
            <person name="Cowled C."/>
            <person name="Shi Z."/>
            <person name="Huang Z."/>
            <person name="Bishop-Lilly K.A."/>
            <person name="Fang X."/>
            <person name="Wynne J.W."/>
            <person name="Xiong Z."/>
            <person name="Baker M.L."/>
            <person name="Zhao W."/>
            <person name="Tachedjian M."/>
            <person name="Zhu Y."/>
            <person name="Zhou P."/>
            <person name="Jiang X."/>
            <person name="Ng J."/>
            <person name="Yang L."/>
            <person name="Wu L."/>
            <person name="Xiao J."/>
            <person name="Feng Y."/>
            <person name="Chen Y."/>
            <person name="Sun X."/>
            <person name="Zhang Y."/>
            <person name="Marsh G.A."/>
            <person name="Crameri G."/>
            <person name="Broder C.C."/>
            <person name="Frey K.G."/>
            <person name="Wang L.F."/>
            <person name="Wang J."/>
        </authorList>
    </citation>
    <scope>NUCLEOTIDE SEQUENCE [LARGE SCALE GENOMIC DNA]</scope>
</reference>
<feature type="transmembrane region" description="Helical" evidence="12">
    <location>
        <begin position="731"/>
        <end position="749"/>
    </location>
</feature>
<keyword evidence="5" id="KW-0677">Repeat</keyword>
<dbReference type="GO" id="GO:0002027">
    <property type="term" value="P:regulation of heart rate"/>
    <property type="evidence" value="ECO:0007669"/>
    <property type="project" value="TreeGrafter"/>
</dbReference>
<dbReference type="PANTHER" id="PTHR10037">
    <property type="entry name" value="VOLTAGE-GATED CATION CHANNEL CALCIUM AND SODIUM"/>
    <property type="match status" value="1"/>
</dbReference>
<feature type="transmembrane region" description="Helical" evidence="12">
    <location>
        <begin position="931"/>
        <end position="954"/>
    </location>
</feature>
<dbReference type="InterPro" id="IPR027359">
    <property type="entry name" value="Volt_channel_dom_sf"/>
</dbReference>
<evidence type="ECO:0000256" key="12">
    <source>
        <dbReference type="SAM" id="Phobius"/>
    </source>
</evidence>
<feature type="domain" description="Sodium ion transport-associated" evidence="14">
    <location>
        <begin position="968"/>
        <end position="1091"/>
    </location>
</feature>
<feature type="transmembrane region" description="Helical" evidence="12">
    <location>
        <begin position="894"/>
        <end position="911"/>
    </location>
</feature>
<feature type="region of interest" description="Disordered" evidence="11">
    <location>
        <begin position="577"/>
        <end position="601"/>
    </location>
</feature>
<feature type="compositionally biased region" description="Basic and acidic residues" evidence="11">
    <location>
        <begin position="41"/>
        <end position="52"/>
    </location>
</feature>
<evidence type="ECO:0000256" key="4">
    <source>
        <dbReference type="ARBA" id="ARBA00022692"/>
    </source>
</evidence>
<proteinExistence type="predicted"/>
<dbReference type="Pfam" id="PF11933">
    <property type="entry name" value="Na_trans_cytopl"/>
    <property type="match status" value="1"/>
</dbReference>
<feature type="region of interest" description="Disordered" evidence="11">
    <location>
        <begin position="32"/>
        <end position="71"/>
    </location>
</feature>
<dbReference type="InterPro" id="IPR005821">
    <property type="entry name" value="Ion_trans_dom"/>
</dbReference>
<feature type="transmembrane region" description="Helical" evidence="12">
    <location>
        <begin position="851"/>
        <end position="874"/>
    </location>
</feature>
<feature type="transmembrane region" description="Helical" evidence="12">
    <location>
        <begin position="761"/>
        <end position="782"/>
    </location>
</feature>
<evidence type="ECO:0000256" key="8">
    <source>
        <dbReference type="ARBA" id="ARBA00023157"/>
    </source>
</evidence>
<dbReference type="GO" id="GO:0060371">
    <property type="term" value="P:regulation of atrial cardiac muscle cell membrane depolarization"/>
    <property type="evidence" value="ECO:0007669"/>
    <property type="project" value="TreeGrafter"/>
</dbReference>
<feature type="domain" description="Ion transport" evidence="13">
    <location>
        <begin position="731"/>
        <end position="960"/>
    </location>
</feature>
<dbReference type="InterPro" id="IPR024583">
    <property type="entry name" value="Na_trans_cytopl"/>
</dbReference>
<dbReference type="FunFam" id="1.20.120.350:FF:000005">
    <property type="entry name" value="Sodium channel protein"/>
    <property type="match status" value="1"/>
</dbReference>
<feature type="transmembrane region" description="Helical" evidence="12">
    <location>
        <begin position="266"/>
        <end position="286"/>
    </location>
</feature>
<evidence type="ECO:0000259" key="15">
    <source>
        <dbReference type="Pfam" id="PF11933"/>
    </source>
</evidence>
<protein>
    <submittedName>
        <fullName evidence="16">Sodium channel protein type 5 subunit alpha</fullName>
    </submittedName>
</protein>
<evidence type="ECO:0000313" key="17">
    <source>
        <dbReference type="Proteomes" id="UP000010552"/>
    </source>
</evidence>
<dbReference type="Gene3D" id="1.10.287.70">
    <property type="match status" value="2"/>
</dbReference>
<keyword evidence="4 12" id="KW-0812">Transmembrane</keyword>
<feature type="compositionally biased region" description="Basic and acidic residues" evidence="11">
    <location>
        <begin position="504"/>
        <end position="516"/>
    </location>
</feature>
<evidence type="ECO:0000256" key="7">
    <source>
        <dbReference type="ARBA" id="ARBA00023136"/>
    </source>
</evidence>
<keyword evidence="8" id="KW-1015">Disulfide bond</keyword>
<keyword evidence="9" id="KW-0325">Glycoprotein</keyword>
<dbReference type="FunFam" id="1.10.287.70:FF:000049">
    <property type="entry name" value="Voltage-dependent sodium channel 2"/>
    <property type="match status" value="1"/>
</dbReference>
<sequence>MADFLLPRGTSSFRRFTRESLAAIEKRMAEKQARGLATSQESRDGLPEEEAPRPQLDLQASKKLPDLYGNPPRELLGEPLEDLDPYYSTQKTFIVLNKGKTIFRFSATNALYVLSPFHPVRRAAVKILVHSYPLQHGFLDSGSTLFSMLIMCTILTNCVFMAQHDPPPWTKYVEYTFTAIYTFESLVKILARGFCLHAFTFLRDPWNWLDFSVIVMAYTTEFVDLGNVSALRTFRVLRALKTISVISGLKTIVGALIQSVKKLADVMVLTVFCLSVFALIGLQLFMGNLRHKCVRNFTELNGTNGSVEADGLVWDSLDLYLNDPENYLLKNGTSDVLLCGNSSDAGTCPEGYRCLKAGENPDHGYTSFDSFAWAFLALFRLMTQDCWERLYQQTLRSAGKIYMIFFMLVIFLGSFYLVNLILAVVAMAYEEQNQATIAETEEKEKRFQEAMEMLKKEHEALTIRGVDTVSRSSLEMSPLALVTGRERRSKRRKRMSSGTEECGDERFPKSDSEDGLRAMNRLSLTHGLSRTSMKPRSSRGSIFTFRRRDLGSETDFADDENSTAGDSESHRTSLLVPWPLRRPSAQAQPSPGTSGLGHALNGKRNSTVDCNGVVSLLGAGDPEATSPGSHLLRPMMLERPPDTTTPSEEAGRPQMLTPQAPCVDGFEGPRERQRALSAVSVLTSALEELEESHRKCPPCWNRFAQRYLIWECCPLWISIKQKVKFMVMDPFADLTITMCIVLNTLFMALEHYNMTTEFEEMLQVGNLVFTGIFTAEMTFKIIALDPYYYFQQGWNIFDSIIVILSLMELGLSRMGNLSVLRSFRLLRVFKLAKSWPTLNTLIKIIGNSVGALGNLTLVLAIIVFIFAVVGMQLFGKNYSELRHRISDSGLLPRWHMMDFFHAFLIIFRILCGEWIETMWDCMEVSGQSLCLLVFLLVMVIGNLVVLNLFLALLLSSFSADNLTAPDEDGEMNNLQLALARIQRGLRFLKRTTWDFCCGLLQRRPQKPVVLATRGQLPNCIATSSSPPPPETEKVPPARKETRFEESKHPGRGTPGDPEPVCVPIAVAESDTDDQEEDEENSLGTEEESSKQVCSTYLYRPQDLTVHGTWPHSEQLPLPDCDSRAGMSWKTGHAPTASLAERC</sequence>
<dbReference type="FunFam" id="1.10.287.70:FF:000562">
    <property type="entry name" value="Uncharacterized protein"/>
    <property type="match status" value="1"/>
</dbReference>
<feature type="transmembrane region" description="Helical" evidence="12">
    <location>
        <begin position="794"/>
        <end position="811"/>
    </location>
</feature>
<dbReference type="PRINTS" id="PR01666">
    <property type="entry name" value="NACHANNEL5"/>
</dbReference>
<feature type="region of interest" description="Disordered" evidence="11">
    <location>
        <begin position="1019"/>
        <end position="1091"/>
    </location>
</feature>
<keyword evidence="10" id="KW-0175">Coiled coil</keyword>
<evidence type="ECO:0000259" key="14">
    <source>
        <dbReference type="Pfam" id="PF06512"/>
    </source>
</evidence>
<feature type="region of interest" description="Disordered" evidence="11">
    <location>
        <begin position="553"/>
        <end position="572"/>
    </location>
</feature>
<dbReference type="GO" id="GO:0001518">
    <property type="term" value="C:voltage-gated sodium channel complex"/>
    <property type="evidence" value="ECO:0007669"/>
    <property type="project" value="InterPro"/>
</dbReference>
<dbReference type="AlphaFoldDB" id="L5KPD5"/>
<accession>L5KPD5</accession>
<dbReference type="Pfam" id="PF06512">
    <property type="entry name" value="Na_trans_assoc"/>
    <property type="match status" value="1"/>
</dbReference>
<evidence type="ECO:0000256" key="11">
    <source>
        <dbReference type="SAM" id="MobiDB-lite"/>
    </source>
</evidence>
<evidence type="ECO:0000256" key="9">
    <source>
        <dbReference type="ARBA" id="ARBA00023180"/>
    </source>
</evidence>
<feature type="compositionally biased region" description="Basic and acidic residues" evidence="11">
    <location>
        <begin position="1030"/>
        <end position="1048"/>
    </location>
</feature>
<feature type="domain" description="Ion transport" evidence="13">
    <location>
        <begin position="144"/>
        <end position="435"/>
    </location>
</feature>
<dbReference type="PANTHER" id="PTHR10037:SF206">
    <property type="entry name" value="SODIUM CHANNEL PROTEIN TYPE 5 SUBUNIT ALPHA"/>
    <property type="match status" value="1"/>
</dbReference>
<dbReference type="InParanoid" id="L5KPD5"/>
<keyword evidence="7 12" id="KW-0472">Membrane</keyword>
<evidence type="ECO:0000256" key="5">
    <source>
        <dbReference type="ARBA" id="ARBA00022737"/>
    </source>
</evidence>
<dbReference type="InterPro" id="IPR008053">
    <property type="entry name" value="Na_channel_a5su"/>
</dbReference>
<dbReference type="Proteomes" id="UP000010552">
    <property type="component" value="Unassembled WGS sequence"/>
</dbReference>
<name>L5KPD5_PTEAL</name>
<keyword evidence="16" id="KW-0407">Ion channel</keyword>
<feature type="compositionally biased region" description="Acidic residues" evidence="11">
    <location>
        <begin position="1069"/>
        <end position="1086"/>
    </location>
</feature>
<dbReference type="Pfam" id="PF00520">
    <property type="entry name" value="Ion_trans"/>
    <property type="match status" value="2"/>
</dbReference>
<dbReference type="EMBL" id="KB030621">
    <property type="protein sequence ID" value="ELK13649.1"/>
    <property type="molecule type" value="Genomic_DNA"/>
</dbReference>
<keyword evidence="3" id="KW-0597">Phosphoprotein</keyword>
<keyword evidence="16" id="KW-0406">Ion transport</keyword>
<evidence type="ECO:0000256" key="2">
    <source>
        <dbReference type="ARBA" id="ARBA00022475"/>
    </source>
</evidence>
<feature type="domain" description="Voltage-gated Na+ ion channel cytoplasmic" evidence="15">
    <location>
        <begin position="521"/>
        <end position="680"/>
    </location>
</feature>
<dbReference type="InterPro" id="IPR043203">
    <property type="entry name" value="VGCC_Ca_Na"/>
</dbReference>
<gene>
    <name evidence="16" type="ORF">PAL_GLEAN10001279</name>
</gene>
<evidence type="ECO:0000259" key="13">
    <source>
        <dbReference type="Pfam" id="PF00520"/>
    </source>
</evidence>
<feature type="transmembrane region" description="Helical" evidence="12">
    <location>
        <begin position="401"/>
        <end position="429"/>
    </location>
</feature>
<dbReference type="SUPFAM" id="SSF81324">
    <property type="entry name" value="Voltage-gated potassium channels"/>
    <property type="match status" value="2"/>
</dbReference>
<evidence type="ECO:0000256" key="10">
    <source>
        <dbReference type="SAM" id="Coils"/>
    </source>
</evidence>
<dbReference type="Gene3D" id="1.20.120.350">
    <property type="entry name" value="Voltage-gated potassium channels. Chain C"/>
    <property type="match status" value="2"/>
</dbReference>
<evidence type="ECO:0000256" key="1">
    <source>
        <dbReference type="ARBA" id="ARBA00004651"/>
    </source>
</evidence>
<organism evidence="16 17">
    <name type="scientific">Pteropus alecto</name>
    <name type="common">Black flying fox</name>
    <dbReference type="NCBI Taxonomy" id="9402"/>
    <lineage>
        <taxon>Eukaryota</taxon>
        <taxon>Metazoa</taxon>
        <taxon>Chordata</taxon>
        <taxon>Craniata</taxon>
        <taxon>Vertebrata</taxon>
        <taxon>Euteleostomi</taxon>
        <taxon>Mammalia</taxon>
        <taxon>Eutheria</taxon>
        <taxon>Laurasiatheria</taxon>
        <taxon>Chiroptera</taxon>
        <taxon>Yinpterochiroptera</taxon>
        <taxon>Pteropodoidea</taxon>
        <taxon>Pteropodidae</taxon>
        <taxon>Pteropodinae</taxon>
        <taxon>Pteropus</taxon>
    </lineage>
</organism>
<dbReference type="GO" id="GO:0019228">
    <property type="term" value="P:neuronal action potential"/>
    <property type="evidence" value="ECO:0007669"/>
    <property type="project" value="TreeGrafter"/>
</dbReference>
<feature type="coiled-coil region" evidence="10">
    <location>
        <begin position="426"/>
        <end position="464"/>
    </location>
</feature>
<keyword evidence="17" id="KW-1185">Reference proteome</keyword>
<dbReference type="STRING" id="9402.L5KPD5"/>
<dbReference type="FunFam" id="1.20.120.350:FF:000002">
    <property type="entry name" value="Sodium channel protein"/>
    <property type="match status" value="1"/>
</dbReference>
<keyword evidence="16" id="KW-0813">Transport</keyword>
<feature type="compositionally biased region" description="Polar residues" evidence="11">
    <location>
        <begin position="522"/>
        <end position="541"/>
    </location>
</feature>